<comment type="caution">
    <text evidence="1">The sequence shown here is derived from an EMBL/GenBank/DDBJ whole genome shotgun (WGS) entry which is preliminary data.</text>
</comment>
<name>A0A366HPM3_9BACT</name>
<evidence type="ECO:0000313" key="1">
    <source>
        <dbReference type="EMBL" id="RBP44410.1"/>
    </source>
</evidence>
<sequence>MDTHKSSELGNAKWRVQFLQRVLHVHRCTTGFHGEAWTVHEKHFLQQIAAAEECLHELEASCAEVVEAPVDIPRPYRASGTPGDGPGLISRGVYAQYPAPFRTANVFSSGSLSE</sequence>
<protein>
    <submittedName>
        <fullName evidence="1">Uncharacterized protein</fullName>
    </submittedName>
</protein>
<proteinExistence type="predicted"/>
<organism evidence="1 2">
    <name type="scientific">Roseimicrobium gellanilyticum</name>
    <dbReference type="NCBI Taxonomy" id="748857"/>
    <lineage>
        <taxon>Bacteria</taxon>
        <taxon>Pseudomonadati</taxon>
        <taxon>Verrucomicrobiota</taxon>
        <taxon>Verrucomicrobiia</taxon>
        <taxon>Verrucomicrobiales</taxon>
        <taxon>Verrucomicrobiaceae</taxon>
        <taxon>Roseimicrobium</taxon>
    </lineage>
</organism>
<gene>
    <name evidence="1" type="ORF">DES53_104230</name>
</gene>
<reference evidence="1 2" key="1">
    <citation type="submission" date="2018-06" db="EMBL/GenBank/DDBJ databases">
        <title>Genomic Encyclopedia of Type Strains, Phase IV (KMG-IV): sequencing the most valuable type-strain genomes for metagenomic binning, comparative biology and taxonomic classification.</title>
        <authorList>
            <person name="Goeker M."/>
        </authorList>
    </citation>
    <scope>NUCLEOTIDE SEQUENCE [LARGE SCALE GENOMIC DNA]</scope>
    <source>
        <strain evidence="1 2">DSM 25532</strain>
    </source>
</reference>
<accession>A0A366HPM3</accession>
<evidence type="ECO:0000313" key="2">
    <source>
        <dbReference type="Proteomes" id="UP000253426"/>
    </source>
</evidence>
<dbReference type="AlphaFoldDB" id="A0A366HPM3"/>
<dbReference type="Proteomes" id="UP000253426">
    <property type="component" value="Unassembled WGS sequence"/>
</dbReference>
<keyword evidence="2" id="KW-1185">Reference proteome</keyword>
<dbReference type="EMBL" id="QNRR01000004">
    <property type="protein sequence ID" value="RBP44410.1"/>
    <property type="molecule type" value="Genomic_DNA"/>
</dbReference>